<dbReference type="AlphaFoldDB" id="A0A3R8JUT7"/>
<evidence type="ECO:0000256" key="3">
    <source>
        <dbReference type="ARBA" id="ARBA00022679"/>
    </source>
</evidence>
<name>A0A3R8JUT7_9FIRM</name>
<comment type="caution">
    <text evidence="6">The sequence shown here is derived from an EMBL/GenBank/DDBJ whole genome shotgun (WGS) entry which is preliminary data.</text>
</comment>
<dbReference type="Pfam" id="PF00583">
    <property type="entry name" value="Acetyltransf_1"/>
    <property type="match status" value="1"/>
</dbReference>
<accession>A0A3R8JUT7</accession>
<evidence type="ECO:0000259" key="5">
    <source>
        <dbReference type="PROSITE" id="PS51186"/>
    </source>
</evidence>
<keyword evidence="4" id="KW-0012">Acyltransferase</keyword>
<dbReference type="InterPro" id="IPR006464">
    <property type="entry name" value="AcTrfase_RimI/Ard1"/>
</dbReference>
<organism evidence="6 7">
    <name type="scientific">Schaedlerella arabinosiphila</name>
    <dbReference type="NCBI Taxonomy" id="2044587"/>
    <lineage>
        <taxon>Bacteria</taxon>
        <taxon>Bacillati</taxon>
        <taxon>Bacillota</taxon>
        <taxon>Clostridia</taxon>
        <taxon>Lachnospirales</taxon>
        <taxon>Lachnospiraceae</taxon>
        <taxon>Schaedlerella</taxon>
    </lineage>
</organism>
<evidence type="ECO:0000313" key="6">
    <source>
        <dbReference type="EMBL" id="RRK35127.1"/>
    </source>
</evidence>
<dbReference type="InterPro" id="IPR000905">
    <property type="entry name" value="Gcp-like_dom"/>
</dbReference>
<reference evidence="6" key="1">
    <citation type="submission" date="2018-10" db="EMBL/GenBank/DDBJ databases">
        <title>Schaedlerella arabinophila gen. nov. sp. nov., isolated from the mouse intestinal tract and comparative analysis with the genome of the closely related altered Schaedler flora strain ASF502.</title>
        <authorList>
            <person name="Miyake S."/>
            <person name="Soh M."/>
            <person name="Seedorf H."/>
        </authorList>
    </citation>
    <scope>NUCLEOTIDE SEQUENCE [LARGE SCALE GENOMIC DNA]</scope>
    <source>
        <strain evidence="6">DSM 106076</strain>
    </source>
</reference>
<dbReference type="PANTHER" id="PTHR43420:SF44">
    <property type="entry name" value="ACETYLTRANSFERASE YPEA"/>
    <property type="match status" value="1"/>
</dbReference>
<dbReference type="InterPro" id="IPR043129">
    <property type="entry name" value="ATPase_NBD"/>
</dbReference>
<evidence type="ECO:0000313" key="7">
    <source>
        <dbReference type="Proteomes" id="UP000274920"/>
    </source>
</evidence>
<dbReference type="GO" id="GO:0002949">
    <property type="term" value="P:tRNA threonylcarbamoyladenosine modification"/>
    <property type="evidence" value="ECO:0007669"/>
    <property type="project" value="InterPro"/>
</dbReference>
<keyword evidence="3 6" id="KW-0808">Transferase</keyword>
<dbReference type="PROSITE" id="PS51186">
    <property type="entry name" value="GNAT"/>
    <property type="match status" value="1"/>
</dbReference>
<comment type="similarity">
    <text evidence="1">Belongs to the acetyltransferase family. RimI subfamily.</text>
</comment>
<proteinExistence type="inferred from homology"/>
<dbReference type="SUPFAM" id="SSF53067">
    <property type="entry name" value="Actin-like ATPase domain"/>
    <property type="match status" value="2"/>
</dbReference>
<dbReference type="NCBIfam" id="TIGR01575">
    <property type="entry name" value="rimI"/>
    <property type="match status" value="1"/>
</dbReference>
<dbReference type="CDD" id="cd24032">
    <property type="entry name" value="ASKHA_NBD_TsaB"/>
    <property type="match status" value="1"/>
</dbReference>
<dbReference type="Gene3D" id="3.30.420.40">
    <property type="match status" value="2"/>
</dbReference>
<dbReference type="GO" id="GO:0008080">
    <property type="term" value="F:N-acetyltransferase activity"/>
    <property type="evidence" value="ECO:0007669"/>
    <property type="project" value="InterPro"/>
</dbReference>
<evidence type="ECO:0000256" key="4">
    <source>
        <dbReference type="ARBA" id="ARBA00023315"/>
    </source>
</evidence>
<dbReference type="InterPro" id="IPR022496">
    <property type="entry name" value="T6A_TsaB"/>
</dbReference>
<dbReference type="InterPro" id="IPR050680">
    <property type="entry name" value="YpeA/RimI_acetyltransf"/>
</dbReference>
<feature type="domain" description="N-acetyltransferase" evidence="5">
    <location>
        <begin position="249"/>
        <end position="392"/>
    </location>
</feature>
<dbReference type="NCBIfam" id="TIGR03725">
    <property type="entry name" value="T6A_YeaZ"/>
    <property type="match status" value="1"/>
</dbReference>
<evidence type="ECO:0000256" key="2">
    <source>
        <dbReference type="ARBA" id="ARBA00022490"/>
    </source>
</evidence>
<dbReference type="Gene3D" id="3.40.630.30">
    <property type="match status" value="1"/>
</dbReference>
<dbReference type="SUPFAM" id="SSF55729">
    <property type="entry name" value="Acyl-CoA N-acyltransferases (Nat)"/>
    <property type="match status" value="1"/>
</dbReference>
<sequence length="392" mass="43333">MKVLAIDSSGLTASVAVVEDSRTIAEYTVDYKKTHSQTLLPMIDEVAKMTELELSDIDAIAVSGGPGSFTGLRIGSATAKGLGLALDKPLIHVPTVDGLAYQVYGCGDIICPIMDARRNQVYTGIYTFSAKAGKKEGTREVEPVFQVLRMQMAIAVEDLIRRLNNYNRPVVFLGDGVPVYREMLSAGLEVPYSFAPSYMNRQRAAVIGALGIRYYKAGKYETAMEHQPEYLRQSQAERERAQRERTAKTLIREMKAEDAAAVAEIEYQTFPDHWSQNAVLDTLSNPQTVCLLAEKAGKAAGYLLAYLAGGEAEIARIAVPEGLKRQGIGKKLLQLLEETCKEKQVGRLLLDVRESNREARAFYQKMAFQEDGVRKGFYQSPAEDAVLMSREL</sequence>
<dbReference type="CDD" id="cd04301">
    <property type="entry name" value="NAT_SF"/>
    <property type="match status" value="1"/>
</dbReference>
<evidence type="ECO:0000256" key="1">
    <source>
        <dbReference type="ARBA" id="ARBA00005395"/>
    </source>
</evidence>
<dbReference type="InterPro" id="IPR016181">
    <property type="entry name" value="Acyl_CoA_acyltransferase"/>
</dbReference>
<dbReference type="InterPro" id="IPR000182">
    <property type="entry name" value="GNAT_dom"/>
</dbReference>
<dbReference type="Pfam" id="PF00814">
    <property type="entry name" value="TsaD"/>
    <property type="match status" value="1"/>
</dbReference>
<protein>
    <submittedName>
        <fullName evidence="6">tRNA (Adenosine(37)-N6)-threonylcarbamoyltransferase complex dimerization subunit type 1 TsaB</fullName>
    </submittedName>
</protein>
<dbReference type="EMBL" id="RHJS01000002">
    <property type="protein sequence ID" value="RRK35127.1"/>
    <property type="molecule type" value="Genomic_DNA"/>
</dbReference>
<dbReference type="Proteomes" id="UP000274920">
    <property type="component" value="Unassembled WGS sequence"/>
</dbReference>
<keyword evidence="7" id="KW-1185">Reference proteome</keyword>
<dbReference type="RefSeq" id="WP_125130524.1">
    <property type="nucleotide sequence ID" value="NZ_RHJS01000002.1"/>
</dbReference>
<gene>
    <name evidence="6" type="primary">tsaB</name>
    <name evidence="6" type="ORF">EBB54_00725</name>
</gene>
<dbReference type="PANTHER" id="PTHR43420">
    <property type="entry name" value="ACETYLTRANSFERASE"/>
    <property type="match status" value="1"/>
</dbReference>
<keyword evidence="2" id="KW-0963">Cytoplasm</keyword>